<feature type="coiled-coil region" evidence="1">
    <location>
        <begin position="103"/>
        <end position="130"/>
    </location>
</feature>
<keyword evidence="3" id="KW-1185">Reference proteome</keyword>
<dbReference type="Proteomes" id="UP000237749">
    <property type="component" value="Unassembled WGS sequence"/>
</dbReference>
<dbReference type="RefSeq" id="WP_104439261.1">
    <property type="nucleotide sequence ID" value="NZ_PTJA01000016.1"/>
</dbReference>
<gene>
    <name evidence="2" type="ORF">BXY41_11627</name>
</gene>
<evidence type="ECO:0000313" key="3">
    <source>
        <dbReference type="Proteomes" id="UP000237749"/>
    </source>
</evidence>
<accession>A0A2S6HJ37</accession>
<name>A0A2S6HJ37_9FIRM</name>
<evidence type="ECO:0000256" key="1">
    <source>
        <dbReference type="SAM" id="Coils"/>
    </source>
</evidence>
<keyword evidence="1" id="KW-0175">Coiled coil</keyword>
<dbReference type="AlphaFoldDB" id="A0A2S6HJ37"/>
<sequence>MNNIEKIKFGDQAFDLVPDGIKLGETGGTVTFQKGSASFDSVKALLKANGEIAQIGLSGDTDWAREDLVYAKRLTEESDYVIGKDEDGVTDRKADVIIAYFKTPDLQERVAALEAENAEIKKDNESLKTTVGTLVLSSLEV</sequence>
<reference evidence="2 3" key="1">
    <citation type="submission" date="2018-02" db="EMBL/GenBank/DDBJ databases">
        <title>Genomic Encyclopedia of Archaeal and Bacterial Type Strains, Phase II (KMG-II): from individual species to whole genera.</title>
        <authorList>
            <person name="Goeker M."/>
        </authorList>
    </citation>
    <scope>NUCLEOTIDE SEQUENCE [LARGE SCALE GENOMIC DNA]</scope>
    <source>
        <strain evidence="2 3">DSM 3808</strain>
    </source>
</reference>
<protein>
    <submittedName>
        <fullName evidence="2">Uncharacterized protein</fullName>
    </submittedName>
</protein>
<organism evidence="2 3">
    <name type="scientific">Lacrimispora xylanisolvens</name>
    <dbReference type="NCBI Taxonomy" id="384636"/>
    <lineage>
        <taxon>Bacteria</taxon>
        <taxon>Bacillati</taxon>
        <taxon>Bacillota</taxon>
        <taxon>Clostridia</taxon>
        <taxon>Lachnospirales</taxon>
        <taxon>Lachnospiraceae</taxon>
        <taxon>Lacrimispora</taxon>
    </lineage>
</organism>
<evidence type="ECO:0000313" key="2">
    <source>
        <dbReference type="EMBL" id="PPK77489.1"/>
    </source>
</evidence>
<comment type="caution">
    <text evidence="2">The sequence shown here is derived from an EMBL/GenBank/DDBJ whole genome shotgun (WGS) entry which is preliminary data.</text>
</comment>
<dbReference type="EMBL" id="PTJA01000016">
    <property type="protein sequence ID" value="PPK77489.1"/>
    <property type="molecule type" value="Genomic_DNA"/>
</dbReference>
<proteinExistence type="predicted"/>